<dbReference type="RefSeq" id="WP_132259081.1">
    <property type="nucleotide sequence ID" value="NZ_SLZQ01000007.1"/>
</dbReference>
<comment type="caution">
    <text evidence="3">The sequence shown here is derived from an EMBL/GenBank/DDBJ whole genome shotgun (WGS) entry which is preliminary data.</text>
</comment>
<proteinExistence type="predicted"/>
<keyword evidence="1" id="KW-0812">Transmembrane</keyword>
<evidence type="ECO:0000256" key="1">
    <source>
        <dbReference type="SAM" id="Phobius"/>
    </source>
</evidence>
<protein>
    <submittedName>
        <fullName evidence="3">Hemerythrin HHE cation binding domain-containing protein</fullName>
    </submittedName>
</protein>
<feature type="transmembrane region" description="Helical" evidence="1">
    <location>
        <begin position="166"/>
        <end position="185"/>
    </location>
</feature>
<evidence type="ECO:0000313" key="3">
    <source>
        <dbReference type="EMBL" id="TCS36245.1"/>
    </source>
</evidence>
<keyword evidence="4" id="KW-1185">Reference proteome</keyword>
<dbReference type="AlphaFoldDB" id="A0A4R3HVY9"/>
<evidence type="ECO:0000259" key="2">
    <source>
        <dbReference type="Pfam" id="PF01814"/>
    </source>
</evidence>
<dbReference type="Proteomes" id="UP000295382">
    <property type="component" value="Unassembled WGS sequence"/>
</dbReference>
<keyword evidence="1" id="KW-0472">Membrane</keyword>
<dbReference type="Pfam" id="PF01814">
    <property type="entry name" value="Hemerythrin"/>
    <property type="match status" value="1"/>
</dbReference>
<sequence length="197" mass="22333">MNALTSKLSPSITNMIRMDHTTVLATFHQYDPNASDNTKQALVQQVCLALEIHAQLEEEIFYPEMRSVAGSSDVLTKSVPEHDEMRKLIARLRSMTPDDLTYDSTFMELMRDVMHHVADEETVLLPEAERLLADRLNELGAQMTKRRLQLMAPHSGEIAMNTMRTMPASSMLMAAGALLAGGYLLKRSRGWQFRRHM</sequence>
<name>A0A4R3HVY9_PAULE</name>
<accession>A0A4R3HVY9</accession>
<dbReference type="PANTHER" id="PTHR35585">
    <property type="entry name" value="HHE DOMAIN PROTEIN (AFU_ORTHOLOGUE AFUA_4G00730)"/>
    <property type="match status" value="1"/>
</dbReference>
<dbReference type="Gene3D" id="1.20.120.520">
    <property type="entry name" value="nmb1532 protein domain like"/>
    <property type="match status" value="1"/>
</dbReference>
<feature type="domain" description="Hemerythrin-like" evidence="2">
    <location>
        <begin position="12"/>
        <end position="127"/>
    </location>
</feature>
<dbReference type="OrthoDB" id="5512987at2"/>
<reference evidence="3 4" key="1">
    <citation type="submission" date="2019-03" db="EMBL/GenBank/DDBJ databases">
        <title>Genomic Encyclopedia of Type Strains, Phase IV (KMG-IV): sequencing the most valuable type-strain genomes for metagenomic binning, comparative biology and taxonomic classification.</title>
        <authorList>
            <person name="Goeker M."/>
        </authorList>
    </citation>
    <scope>NUCLEOTIDE SEQUENCE [LARGE SCALE GENOMIC DNA]</scope>
    <source>
        <strain evidence="3 4">DSM 7445</strain>
    </source>
</reference>
<keyword evidence="1" id="KW-1133">Transmembrane helix</keyword>
<gene>
    <name evidence="3" type="ORF">EDC30_10762</name>
</gene>
<dbReference type="EMBL" id="SLZQ01000007">
    <property type="protein sequence ID" value="TCS36245.1"/>
    <property type="molecule type" value="Genomic_DNA"/>
</dbReference>
<dbReference type="CDD" id="cd12108">
    <property type="entry name" value="Hr-like"/>
    <property type="match status" value="1"/>
</dbReference>
<organism evidence="3 4">
    <name type="scientific">Paucimonas lemoignei</name>
    <name type="common">Pseudomonas lemoignei</name>
    <dbReference type="NCBI Taxonomy" id="29443"/>
    <lineage>
        <taxon>Bacteria</taxon>
        <taxon>Pseudomonadati</taxon>
        <taxon>Pseudomonadota</taxon>
        <taxon>Betaproteobacteria</taxon>
        <taxon>Burkholderiales</taxon>
        <taxon>Burkholderiaceae</taxon>
        <taxon>Paucimonas</taxon>
    </lineage>
</organism>
<dbReference type="InterPro" id="IPR012312">
    <property type="entry name" value="Hemerythrin-like"/>
</dbReference>
<evidence type="ECO:0000313" key="4">
    <source>
        <dbReference type="Proteomes" id="UP000295382"/>
    </source>
</evidence>
<dbReference type="PANTHER" id="PTHR35585:SF1">
    <property type="entry name" value="HHE DOMAIN PROTEIN (AFU_ORTHOLOGUE AFUA_4G00730)"/>
    <property type="match status" value="1"/>
</dbReference>